<dbReference type="Pfam" id="PF08240">
    <property type="entry name" value="ADH_N"/>
    <property type="match status" value="1"/>
</dbReference>
<keyword evidence="4" id="KW-0560">Oxidoreductase</keyword>
<evidence type="ECO:0000256" key="5">
    <source>
        <dbReference type="ARBA" id="ARBA00023027"/>
    </source>
</evidence>
<dbReference type="GO" id="GO:0008270">
    <property type="term" value="F:zinc ion binding"/>
    <property type="evidence" value="ECO:0007669"/>
    <property type="project" value="InterPro"/>
</dbReference>
<dbReference type="OrthoDB" id="9787435at2"/>
<evidence type="ECO:0000256" key="1">
    <source>
        <dbReference type="ARBA" id="ARBA00001947"/>
    </source>
</evidence>
<dbReference type="InterPro" id="IPR013149">
    <property type="entry name" value="ADH-like_C"/>
</dbReference>
<keyword evidence="5" id="KW-0520">NAD</keyword>
<proteinExistence type="inferred from homology"/>
<dbReference type="STRING" id="1202724.AM493_04060"/>
<evidence type="ECO:0000313" key="8">
    <source>
        <dbReference type="EMBL" id="KOS08197.1"/>
    </source>
</evidence>
<dbReference type="SMART" id="SM00829">
    <property type="entry name" value="PKS_ER"/>
    <property type="match status" value="1"/>
</dbReference>
<dbReference type="Gene3D" id="3.40.50.720">
    <property type="entry name" value="NAD(P)-binding Rossmann-like Domain"/>
    <property type="match status" value="1"/>
</dbReference>
<evidence type="ECO:0000259" key="7">
    <source>
        <dbReference type="SMART" id="SM00829"/>
    </source>
</evidence>
<keyword evidence="3 6" id="KW-0862">Zinc</keyword>
<keyword evidence="2 6" id="KW-0479">Metal-binding</keyword>
<dbReference type="InterPro" id="IPR013154">
    <property type="entry name" value="ADH-like_N"/>
</dbReference>
<dbReference type="InterPro" id="IPR011032">
    <property type="entry name" value="GroES-like_sf"/>
</dbReference>
<evidence type="ECO:0000256" key="3">
    <source>
        <dbReference type="ARBA" id="ARBA00022833"/>
    </source>
</evidence>
<dbReference type="InterPro" id="IPR020843">
    <property type="entry name" value="ER"/>
</dbReference>
<sequence length="370" mass="39519">MEILAAVSIHAKAPMQLEHVDLNTELRPDEVLVKVIATGICHSDIGFRDEHMPFPKPAILGHEGAGVVIKIGSAVTKVAVDDHVVLSLASCGKCKSCISGRPTYCENVSALNFKGTRTDGSCPYHNHDGEPVNGLFFGQSSFATYSLSNERNVVKVTPDVPLELLGPLGCGLQTGAGSVFNVLRPTGGQSIIVSGVGPVGLAAIMAAKISGCTTIIAVDIHDHRLELAKELGATHVINSRIKNISEEVQNNILPGGTDYGLDTTSVNSVITEILKSTHILGHTVLLGMPSVEKLEVDQSAFLATGRSLQYVNAGDSVADLFIPKLISLYQQGLFPFDKLVKFYDLENINQAIEDTEHGITLKAIIRMPHD</sequence>
<comment type="caution">
    <text evidence="8">The sequence shown here is derived from an EMBL/GenBank/DDBJ whole genome shotgun (WGS) entry which is preliminary data.</text>
</comment>
<evidence type="ECO:0000256" key="4">
    <source>
        <dbReference type="ARBA" id="ARBA00023002"/>
    </source>
</evidence>
<dbReference type="EMBL" id="LIYD01000005">
    <property type="protein sequence ID" value="KOS08197.1"/>
    <property type="molecule type" value="Genomic_DNA"/>
</dbReference>
<dbReference type="RefSeq" id="WP_054410116.1">
    <property type="nucleotide sequence ID" value="NZ_FOYA01000023.1"/>
</dbReference>
<dbReference type="InterPro" id="IPR036291">
    <property type="entry name" value="NAD(P)-bd_dom_sf"/>
</dbReference>
<evidence type="ECO:0000313" key="9">
    <source>
        <dbReference type="Proteomes" id="UP000037755"/>
    </source>
</evidence>
<accession>A0A0M8MLE8</accession>
<dbReference type="Gene3D" id="3.90.180.10">
    <property type="entry name" value="Medium-chain alcohol dehydrogenases, catalytic domain"/>
    <property type="match status" value="1"/>
</dbReference>
<dbReference type="CDD" id="cd08278">
    <property type="entry name" value="benzyl_alcohol_DH"/>
    <property type="match status" value="1"/>
</dbReference>
<dbReference type="GO" id="GO:0046294">
    <property type="term" value="P:formaldehyde catabolic process"/>
    <property type="evidence" value="ECO:0007669"/>
    <property type="project" value="TreeGrafter"/>
</dbReference>
<dbReference type="PATRIC" id="fig|1202724.3.peg.839"/>
<dbReference type="Proteomes" id="UP000037755">
    <property type="component" value="Unassembled WGS sequence"/>
</dbReference>
<evidence type="ECO:0000256" key="2">
    <source>
        <dbReference type="ARBA" id="ARBA00022723"/>
    </source>
</evidence>
<dbReference type="PANTHER" id="PTHR43880">
    <property type="entry name" value="ALCOHOL DEHYDROGENASE"/>
    <property type="match status" value="1"/>
</dbReference>
<feature type="domain" description="Enoyl reductase (ER)" evidence="7">
    <location>
        <begin position="12"/>
        <end position="365"/>
    </location>
</feature>
<keyword evidence="9" id="KW-1185">Reference proteome</keyword>
<dbReference type="FunFam" id="3.40.50.720:FF:000003">
    <property type="entry name" value="S-(hydroxymethyl)glutathione dehydrogenase"/>
    <property type="match status" value="1"/>
</dbReference>
<dbReference type="SUPFAM" id="SSF50129">
    <property type="entry name" value="GroES-like"/>
    <property type="match status" value="1"/>
</dbReference>
<reference evidence="8 9" key="1">
    <citation type="submission" date="2015-08" db="EMBL/GenBank/DDBJ databases">
        <title>Whole genome sequence of Flavobacterium akiainvivens IK-1T, from decaying Wikstroemia oahuensis, an endemic Hawaiian shrub.</title>
        <authorList>
            <person name="Wan X."/>
            <person name="Hou S."/>
            <person name="Saito J."/>
            <person name="Donachie S."/>
        </authorList>
    </citation>
    <scope>NUCLEOTIDE SEQUENCE [LARGE SCALE GENOMIC DNA]</scope>
    <source>
        <strain evidence="8 9">IK-1</strain>
    </source>
</reference>
<protein>
    <recommendedName>
        <fullName evidence="7">Enoyl reductase (ER) domain-containing protein</fullName>
    </recommendedName>
</protein>
<dbReference type="SUPFAM" id="SSF51735">
    <property type="entry name" value="NAD(P)-binding Rossmann-fold domains"/>
    <property type="match status" value="1"/>
</dbReference>
<dbReference type="GO" id="GO:0051903">
    <property type="term" value="F:S-(hydroxymethyl)glutathione dehydrogenase [NAD(P)+] activity"/>
    <property type="evidence" value="ECO:0007669"/>
    <property type="project" value="TreeGrafter"/>
</dbReference>
<comment type="similarity">
    <text evidence="6">Belongs to the zinc-containing alcohol dehydrogenase family.</text>
</comment>
<dbReference type="PANTHER" id="PTHR43880:SF12">
    <property type="entry name" value="ALCOHOL DEHYDROGENASE CLASS-3"/>
    <property type="match status" value="1"/>
</dbReference>
<dbReference type="InterPro" id="IPR002328">
    <property type="entry name" value="ADH_Zn_CS"/>
</dbReference>
<gene>
    <name evidence="8" type="ORF">AM493_04060</name>
</gene>
<organism evidence="8 9">
    <name type="scientific">Flavobacterium akiainvivens</name>
    <dbReference type="NCBI Taxonomy" id="1202724"/>
    <lineage>
        <taxon>Bacteria</taxon>
        <taxon>Pseudomonadati</taxon>
        <taxon>Bacteroidota</taxon>
        <taxon>Flavobacteriia</taxon>
        <taxon>Flavobacteriales</taxon>
        <taxon>Flavobacteriaceae</taxon>
        <taxon>Flavobacterium</taxon>
    </lineage>
</organism>
<name>A0A0M8MLE8_9FLAO</name>
<dbReference type="GO" id="GO:0005829">
    <property type="term" value="C:cytosol"/>
    <property type="evidence" value="ECO:0007669"/>
    <property type="project" value="TreeGrafter"/>
</dbReference>
<comment type="cofactor">
    <cofactor evidence="1 6">
        <name>Zn(2+)</name>
        <dbReference type="ChEBI" id="CHEBI:29105"/>
    </cofactor>
</comment>
<dbReference type="Pfam" id="PF00107">
    <property type="entry name" value="ADH_zinc_N"/>
    <property type="match status" value="1"/>
</dbReference>
<evidence type="ECO:0000256" key="6">
    <source>
        <dbReference type="RuleBase" id="RU361277"/>
    </source>
</evidence>
<dbReference type="AlphaFoldDB" id="A0A0M8MLE8"/>
<dbReference type="PROSITE" id="PS00059">
    <property type="entry name" value="ADH_ZINC"/>
    <property type="match status" value="1"/>
</dbReference>